<keyword evidence="2" id="KW-0805">Transcription regulation</keyword>
<feature type="compositionally biased region" description="Polar residues" evidence="6">
    <location>
        <begin position="481"/>
        <end position="523"/>
    </location>
</feature>
<feature type="compositionally biased region" description="Basic and acidic residues" evidence="6">
    <location>
        <begin position="524"/>
        <end position="535"/>
    </location>
</feature>
<dbReference type="GO" id="GO:0000978">
    <property type="term" value="F:RNA polymerase II cis-regulatory region sequence-specific DNA binding"/>
    <property type="evidence" value="ECO:0007669"/>
    <property type="project" value="TreeGrafter"/>
</dbReference>
<organism evidence="8 9">
    <name type="scientific">Ditylenchus dipsaci</name>
    <dbReference type="NCBI Taxonomy" id="166011"/>
    <lineage>
        <taxon>Eukaryota</taxon>
        <taxon>Metazoa</taxon>
        <taxon>Ecdysozoa</taxon>
        <taxon>Nematoda</taxon>
        <taxon>Chromadorea</taxon>
        <taxon>Rhabditida</taxon>
        <taxon>Tylenchina</taxon>
        <taxon>Tylenchomorpha</taxon>
        <taxon>Sphaerularioidea</taxon>
        <taxon>Anguinidae</taxon>
        <taxon>Anguininae</taxon>
        <taxon>Ditylenchus</taxon>
    </lineage>
</organism>
<dbReference type="InterPro" id="IPR036388">
    <property type="entry name" value="WH-like_DNA-bd_sf"/>
</dbReference>
<evidence type="ECO:0000313" key="9">
    <source>
        <dbReference type="WBParaSite" id="jg15931.2"/>
    </source>
</evidence>
<feature type="region of interest" description="Disordered" evidence="6">
    <location>
        <begin position="481"/>
        <end position="535"/>
    </location>
</feature>
<feature type="region of interest" description="Disordered" evidence="6">
    <location>
        <begin position="572"/>
        <end position="618"/>
    </location>
</feature>
<dbReference type="Pfam" id="PF02257">
    <property type="entry name" value="RFX_DNA_binding"/>
    <property type="match status" value="1"/>
</dbReference>
<feature type="compositionally biased region" description="Low complexity" evidence="6">
    <location>
        <begin position="601"/>
        <end position="615"/>
    </location>
</feature>
<feature type="domain" description="RFX-type winged-helix" evidence="7">
    <location>
        <begin position="369"/>
        <end position="446"/>
    </location>
</feature>
<evidence type="ECO:0000256" key="5">
    <source>
        <dbReference type="ARBA" id="ARBA00023242"/>
    </source>
</evidence>
<dbReference type="SUPFAM" id="SSF46785">
    <property type="entry name" value="Winged helix' DNA-binding domain"/>
    <property type="match status" value="1"/>
</dbReference>
<proteinExistence type="predicted"/>
<dbReference type="Proteomes" id="UP000887574">
    <property type="component" value="Unplaced"/>
</dbReference>
<evidence type="ECO:0000256" key="1">
    <source>
        <dbReference type="ARBA" id="ARBA00004123"/>
    </source>
</evidence>
<sequence length="1063" mass="116337">MHACRLEKLISAFSNKHLTTEKSINLNKAHANELLANKCAAGKHNRRFRRQPLKRVPELEVDDQNTSHCTANPLVNSRLEVDPDVPSTSAYLQQVLSPRTCSPSPTSGPVSSNDGMVDPSRSGPASSNSLEPSTAALFAVSSSTNGFSSLVVAPSTIAGLSSSGVSNGHIDTLGSTVNSGVGHPDASLIMVKAGNTNNSRFGNPHHALGPTNSCIKLELGSQEGNIPNNSSMVSTTHHTNNSRACISSAYAYAAAANFAEFLSGNGALCGNSLSAAAAAVASMDQNASSTYPTHSLGLPTPAATAANYANYDGAANGHLPTHPLLTISTISPYSLPYRFISSKTMETMCYNLVSPTLLQVPVMKTIMGVEAWAILLGHRLNAEGASLPRCTLYDHYLSHCAEAQLEPVNAASFGKLIRSVFKGLRTRRLGTRGNSKYHYNGIRIKPSSSLLTIVSPEEYNRMNAGTHQTARNPRRISGAFQQANGASSSHNSGMQQQQNRSNTTLHSDSPNSISSNHQTSEYNDSSHQRSDGMKNDEYLNDSEAIANYENPIMGQPGIGDNSDITEQTRSAFNNNRSRISCSSVSVTKTNGSRTSRGSMGSQSNRISSSESESQSMAMGTGQVPRIAIPNLDELEEYLLPLGYTVAHVLKFTDAYVSNCAEILENIKRLRFDGIEHIWTGFWQDGDKQNLNVNVAENGANNHVTSLEQVHVFRLSTLPQIQKYVETMDLAFYQVILEVLIPHVLRPALSPRLSCQIRNFAKNIDTWTSKVLENAPINVKQSKLASVRLLANSLTRYTSFNHLADAVRAVLKNKEQINQMYTDFCKVDFGIVHSQSDWICGCDPTLVASIEREFKENLRQQKNLDEWTEWMEAVVDQMLAKYHDQPIHVQLEVSKQFLLKWSFYSSMILRDFTCRSAESFGSFHLIRLFYDEYLFLLVEMRLAKATNQPIICVMSQSWLQTYQSPRANHSMFQPSTNNNVQQPTSYANNHSNMLSLNGAGGGGIPTTVYVSTGHLIEPTYSHISSVSSANSSHPHIVIPSHSTSTGIHYVLDNNQSPNTHPCRL</sequence>
<dbReference type="WBParaSite" id="jg15931.2">
    <property type="protein sequence ID" value="jg15931.2"/>
    <property type="gene ID" value="jg15931"/>
</dbReference>
<feature type="region of interest" description="Disordered" evidence="6">
    <location>
        <begin position="95"/>
        <end position="130"/>
    </location>
</feature>
<dbReference type="PANTHER" id="PTHR12619:SF33">
    <property type="entry name" value="RFX, ISOFORM H"/>
    <property type="match status" value="1"/>
</dbReference>
<keyword evidence="4" id="KW-0804">Transcription</keyword>
<evidence type="ECO:0000256" key="3">
    <source>
        <dbReference type="ARBA" id="ARBA00023125"/>
    </source>
</evidence>
<dbReference type="InterPro" id="IPR003150">
    <property type="entry name" value="DNA-bd_RFX"/>
</dbReference>
<evidence type="ECO:0000256" key="2">
    <source>
        <dbReference type="ARBA" id="ARBA00023015"/>
    </source>
</evidence>
<dbReference type="AlphaFoldDB" id="A0A915D530"/>
<dbReference type="GO" id="GO:0005634">
    <property type="term" value="C:nucleus"/>
    <property type="evidence" value="ECO:0007669"/>
    <property type="project" value="UniProtKB-SubCell"/>
</dbReference>
<protein>
    <submittedName>
        <fullName evidence="9">RFX-type winged-helix domain-containing protein</fullName>
    </submittedName>
</protein>
<dbReference type="InterPro" id="IPR057321">
    <property type="entry name" value="RFX1-4/6/8-like_BCD"/>
</dbReference>
<keyword evidence="5" id="KW-0539">Nucleus</keyword>
<name>A0A915D530_9BILA</name>
<evidence type="ECO:0000256" key="4">
    <source>
        <dbReference type="ARBA" id="ARBA00023163"/>
    </source>
</evidence>
<keyword evidence="8" id="KW-1185">Reference proteome</keyword>
<dbReference type="FunFam" id="1.10.10.10:FF:000017">
    <property type="entry name" value="transcription factor RFX3 isoform X1"/>
    <property type="match status" value="1"/>
</dbReference>
<dbReference type="InterPro" id="IPR036390">
    <property type="entry name" value="WH_DNA-bd_sf"/>
</dbReference>
<dbReference type="PROSITE" id="PS51526">
    <property type="entry name" value="RFX_DBD"/>
    <property type="match status" value="1"/>
</dbReference>
<reference evidence="9" key="1">
    <citation type="submission" date="2022-11" db="UniProtKB">
        <authorList>
            <consortium name="WormBaseParasite"/>
        </authorList>
    </citation>
    <scope>IDENTIFICATION</scope>
</reference>
<dbReference type="PANTHER" id="PTHR12619">
    <property type="entry name" value="RFX TRANSCRIPTION FACTOR FAMILY"/>
    <property type="match status" value="1"/>
</dbReference>
<keyword evidence="3" id="KW-0238">DNA-binding</keyword>
<dbReference type="InterPro" id="IPR039779">
    <property type="entry name" value="RFX-like"/>
</dbReference>
<accession>A0A915D530</accession>
<dbReference type="Gene3D" id="1.10.10.10">
    <property type="entry name" value="Winged helix-like DNA-binding domain superfamily/Winged helix DNA-binding domain"/>
    <property type="match status" value="1"/>
</dbReference>
<feature type="compositionally biased region" description="Polar residues" evidence="6">
    <location>
        <begin position="572"/>
        <end position="600"/>
    </location>
</feature>
<dbReference type="Pfam" id="PF25340">
    <property type="entry name" value="BCD_RFX"/>
    <property type="match status" value="1"/>
</dbReference>
<evidence type="ECO:0000313" key="8">
    <source>
        <dbReference type="Proteomes" id="UP000887574"/>
    </source>
</evidence>
<evidence type="ECO:0000259" key="7">
    <source>
        <dbReference type="PROSITE" id="PS51526"/>
    </source>
</evidence>
<feature type="compositionally biased region" description="Polar residues" evidence="6">
    <location>
        <begin position="95"/>
        <end position="114"/>
    </location>
</feature>
<dbReference type="GO" id="GO:0000981">
    <property type="term" value="F:DNA-binding transcription factor activity, RNA polymerase II-specific"/>
    <property type="evidence" value="ECO:0007669"/>
    <property type="project" value="TreeGrafter"/>
</dbReference>
<comment type="subcellular location">
    <subcellularLocation>
        <location evidence="1">Nucleus</location>
    </subcellularLocation>
</comment>
<evidence type="ECO:0000256" key="6">
    <source>
        <dbReference type="SAM" id="MobiDB-lite"/>
    </source>
</evidence>